<dbReference type="InterPro" id="IPR026444">
    <property type="entry name" value="Secre_tail"/>
</dbReference>
<feature type="signal peptide" evidence="1">
    <location>
        <begin position="1"/>
        <end position="26"/>
    </location>
</feature>
<reference evidence="3 4" key="1">
    <citation type="submission" date="2013-12" db="EMBL/GenBank/DDBJ databases">
        <authorList>
            <consortium name="DOE Joint Genome Institute"/>
            <person name="Eisen J."/>
            <person name="Huntemann M."/>
            <person name="Han J."/>
            <person name="Chen A."/>
            <person name="Kyrpides N."/>
            <person name="Mavromatis K."/>
            <person name="Markowitz V."/>
            <person name="Palaniappan K."/>
            <person name="Ivanova N."/>
            <person name="Schaumberg A."/>
            <person name="Pati A."/>
            <person name="Liolios K."/>
            <person name="Nordberg H.P."/>
            <person name="Cantor M.N."/>
            <person name="Hua S.X."/>
            <person name="Woyke T."/>
        </authorList>
    </citation>
    <scope>NUCLEOTIDE SEQUENCE [LARGE SCALE GENOMIC DNA]</scope>
    <source>
        <strain evidence="4">DSM 18177</strain>
    </source>
</reference>
<dbReference type="NCBIfam" id="TIGR04183">
    <property type="entry name" value="Por_Secre_tail"/>
    <property type="match status" value="1"/>
</dbReference>
<evidence type="ECO:0000313" key="4">
    <source>
        <dbReference type="Proteomes" id="UP000018901"/>
    </source>
</evidence>
<dbReference type="KEGG" id="bvs:BARVI_09010"/>
<dbReference type="OrthoDB" id="1099994at2"/>
<protein>
    <recommendedName>
        <fullName evidence="2">Secretion system C-terminal sorting domain-containing protein</fullName>
    </recommendedName>
</protein>
<dbReference type="Pfam" id="PF18962">
    <property type="entry name" value="Por_Secre_tail"/>
    <property type="match status" value="1"/>
</dbReference>
<accession>W0EXF3</accession>
<evidence type="ECO:0000256" key="1">
    <source>
        <dbReference type="SAM" id="SignalP"/>
    </source>
</evidence>
<sequence>MKLNMMKRHLFFAVLTAAFTTFSAMSDNGILTSIPFSGDDLSPVAYCQEGEDYLVESFYSSNSDVYNIYNSSWQKVHTVTDFVHGLALIGSANQSYQGEDDFLFSQTLLNDDAEFEYMVEKTMMVDEGGYSYEQIYGIKIMQTNGNCLADITFSTVGEILEAPRFILLKDKLYLFFTYDSIAYLYEVNREGSSNVLKLVAETKNVTGYPNPVQRGEVYTVDGGKRSLKNAVVNVVRLDGSLVQSFSTGNNDKAEIETSQMNSGVYVYTAVRGNKVVASGRFVVE</sequence>
<organism evidence="3 4">
    <name type="scientific">Barnesiella viscericola DSM 18177</name>
    <dbReference type="NCBI Taxonomy" id="880074"/>
    <lineage>
        <taxon>Bacteria</taxon>
        <taxon>Pseudomonadati</taxon>
        <taxon>Bacteroidota</taxon>
        <taxon>Bacteroidia</taxon>
        <taxon>Bacteroidales</taxon>
        <taxon>Barnesiellaceae</taxon>
        <taxon>Barnesiella</taxon>
    </lineage>
</organism>
<evidence type="ECO:0000313" key="3">
    <source>
        <dbReference type="EMBL" id="AHF13879.1"/>
    </source>
</evidence>
<keyword evidence="1" id="KW-0732">Signal</keyword>
<dbReference type="AlphaFoldDB" id="W0EXF3"/>
<evidence type="ECO:0000259" key="2">
    <source>
        <dbReference type="Pfam" id="PF18962"/>
    </source>
</evidence>
<dbReference type="EMBL" id="CP007034">
    <property type="protein sequence ID" value="AHF13879.1"/>
    <property type="molecule type" value="Genomic_DNA"/>
</dbReference>
<dbReference type="Proteomes" id="UP000018901">
    <property type="component" value="Chromosome"/>
</dbReference>
<dbReference type="HOGENOM" id="CLU_985755_0_0_10"/>
<feature type="chain" id="PRO_5004788374" description="Secretion system C-terminal sorting domain-containing protein" evidence="1">
    <location>
        <begin position="27"/>
        <end position="284"/>
    </location>
</feature>
<gene>
    <name evidence="3" type="ORF">BARVI_09010</name>
</gene>
<feature type="domain" description="Secretion system C-terminal sorting" evidence="2">
    <location>
        <begin position="208"/>
        <end position="277"/>
    </location>
</feature>
<name>W0EXF3_9BACT</name>
<keyword evidence="4" id="KW-1185">Reference proteome</keyword>
<proteinExistence type="predicted"/>